<organism evidence="4">
    <name type="scientific">Telonemida sp</name>
    <dbReference type="NCBI Taxonomy" id="2652706"/>
    <lineage>
        <taxon>Eukaryota</taxon>
        <taxon>Eukaryota incertae sedis</taxon>
        <taxon>Telonemia</taxon>
        <taxon>Telonemida</taxon>
    </lineage>
</organism>
<dbReference type="Pfam" id="PF01783">
    <property type="entry name" value="Ribosomal_L32p"/>
    <property type="match status" value="1"/>
</dbReference>
<evidence type="ECO:0000313" key="4">
    <source>
        <dbReference type="EMBL" id="QFP99074.1"/>
    </source>
</evidence>
<dbReference type="InterPro" id="IPR002677">
    <property type="entry name" value="Ribosomal_bL32"/>
</dbReference>
<evidence type="ECO:0000256" key="3">
    <source>
        <dbReference type="ARBA" id="ARBA00023274"/>
    </source>
</evidence>
<name>A0A5P8DJW7_9EUKA</name>
<evidence type="ECO:0000256" key="1">
    <source>
        <dbReference type="ARBA" id="ARBA00008560"/>
    </source>
</evidence>
<comment type="similarity">
    <text evidence="1">Belongs to the bacterial ribosomal protein bL32 family.</text>
</comment>
<protein>
    <submittedName>
        <fullName evidence="4">Ribosomal protein L32</fullName>
    </submittedName>
</protein>
<dbReference type="GO" id="GO:0006412">
    <property type="term" value="P:translation"/>
    <property type="evidence" value="ECO:0007669"/>
    <property type="project" value="InterPro"/>
</dbReference>
<gene>
    <name evidence="4" type="primary">rpl32</name>
</gene>
<reference evidence="4" key="1">
    <citation type="submission" date="2019-06" db="EMBL/GenBank/DDBJ databases">
        <authorList>
            <person name="Wideman J.G."/>
            <person name="Richards T.A."/>
        </authorList>
    </citation>
    <scope>NUCLEOTIDE SEQUENCE</scope>
</reference>
<keyword evidence="2 4" id="KW-0689">Ribosomal protein</keyword>
<proteinExistence type="inferred from homology"/>
<sequence length="72" mass="8334">MAVPKKKVSHSRTRKRLLSKKLNFNKYVQCIECLNFIPTHAKCSICSLQKAYIKGTRYKGVTNINELYSLDI</sequence>
<evidence type="ECO:0000256" key="2">
    <source>
        <dbReference type="ARBA" id="ARBA00022980"/>
    </source>
</evidence>
<keyword evidence="3" id="KW-0687">Ribonucleoprotein</keyword>
<dbReference type="HAMAP" id="MF_00340">
    <property type="entry name" value="Ribosomal_bL32"/>
    <property type="match status" value="1"/>
</dbReference>
<dbReference type="InterPro" id="IPR011332">
    <property type="entry name" value="Ribosomal_zn-bd"/>
</dbReference>
<dbReference type="GO" id="GO:0003735">
    <property type="term" value="F:structural constituent of ribosome"/>
    <property type="evidence" value="ECO:0007669"/>
    <property type="project" value="InterPro"/>
</dbReference>
<dbReference type="GO" id="GO:0015934">
    <property type="term" value="C:large ribosomal subunit"/>
    <property type="evidence" value="ECO:0007669"/>
    <property type="project" value="InterPro"/>
</dbReference>
<dbReference type="SUPFAM" id="SSF57829">
    <property type="entry name" value="Zn-binding ribosomal proteins"/>
    <property type="match status" value="1"/>
</dbReference>
<dbReference type="EMBL" id="MN082145">
    <property type="protein sequence ID" value="QFP99074.1"/>
    <property type="molecule type" value="Genomic_DNA"/>
</dbReference>
<keyword evidence="4" id="KW-0496">Mitochondrion</keyword>
<accession>A0A5P8DJW7</accession>
<dbReference type="NCBIfam" id="TIGR01031">
    <property type="entry name" value="rpmF_bact"/>
    <property type="match status" value="1"/>
</dbReference>
<dbReference type="AlphaFoldDB" id="A0A5P8DJW7"/>
<geneLocation type="mitochondrion" evidence="4"/>